<sequence length="326" mass="35897">MKKFIYSVLALAFAAYTLTSCEDVPAPYNTTFDDNNNKPEPSNMVAKGIGTKDDPFNIVAAQNYITKGENLDKEVYVKGIIVSIKEVNTQYGNATYYISDDGTTSNQFYVFRGKNLGNESFTNANEIKIGDEVIICGKLMTHTNGVKQLGQGNYIYSLNGKTQNTTPSANIGLDVTFDNDIAGFSISNLKTLPADLTQVWTHDAKYKQMKASARANNVNYETQSRLVSPAFSLKGVNTATLTFNNALNFLKTMPLNNAIKVFVSTDGNNWESVAINNPPSGNSWTFVDSTCDLNKYAGKEKVFVAFEYNSTTNIAPIWEIKTVTVK</sequence>
<dbReference type="NCBIfam" id="NF038128">
    <property type="entry name" value="choice_anch_J"/>
    <property type="match status" value="1"/>
</dbReference>
<dbReference type="OrthoDB" id="1079888at2"/>
<proteinExistence type="predicted"/>
<dbReference type="Proteomes" id="UP000254235">
    <property type="component" value="Unassembled WGS sequence"/>
</dbReference>
<evidence type="ECO:0000256" key="1">
    <source>
        <dbReference type="SAM" id="SignalP"/>
    </source>
</evidence>
<dbReference type="GeneID" id="78570884"/>
<organism evidence="2 3">
    <name type="scientific">Prevotella pallens</name>
    <dbReference type="NCBI Taxonomy" id="60133"/>
    <lineage>
        <taxon>Bacteria</taxon>
        <taxon>Pseudomonadati</taxon>
        <taxon>Bacteroidota</taxon>
        <taxon>Bacteroidia</taxon>
        <taxon>Bacteroidales</taxon>
        <taxon>Prevotellaceae</taxon>
        <taxon>Prevotella</taxon>
    </lineage>
</organism>
<name>A0A379F1Q9_9BACT</name>
<evidence type="ECO:0000313" key="2">
    <source>
        <dbReference type="EMBL" id="SUC12586.1"/>
    </source>
</evidence>
<gene>
    <name evidence="2" type="ORF">NCTC13043_01193</name>
</gene>
<evidence type="ECO:0008006" key="4">
    <source>
        <dbReference type="Google" id="ProtNLM"/>
    </source>
</evidence>
<reference evidence="2 3" key="1">
    <citation type="submission" date="2018-06" db="EMBL/GenBank/DDBJ databases">
        <authorList>
            <consortium name="Pathogen Informatics"/>
            <person name="Doyle S."/>
        </authorList>
    </citation>
    <scope>NUCLEOTIDE SEQUENCE [LARGE SCALE GENOMIC DNA]</scope>
    <source>
        <strain evidence="2 3">NCTC13043</strain>
    </source>
</reference>
<accession>A0A379F1Q9</accession>
<dbReference type="PROSITE" id="PS51257">
    <property type="entry name" value="PROKAR_LIPOPROTEIN"/>
    <property type="match status" value="1"/>
</dbReference>
<evidence type="ECO:0000313" key="3">
    <source>
        <dbReference type="Proteomes" id="UP000254235"/>
    </source>
</evidence>
<feature type="chain" id="PRO_5017011850" description="DNA-binding protein" evidence="1">
    <location>
        <begin position="23"/>
        <end position="326"/>
    </location>
</feature>
<dbReference type="EMBL" id="UGTP01000001">
    <property type="protein sequence ID" value="SUC12586.1"/>
    <property type="molecule type" value="Genomic_DNA"/>
</dbReference>
<feature type="signal peptide" evidence="1">
    <location>
        <begin position="1"/>
        <end position="22"/>
    </location>
</feature>
<dbReference type="AlphaFoldDB" id="A0A379F1Q9"/>
<dbReference type="RefSeq" id="WP_115083337.1">
    <property type="nucleotide sequence ID" value="NZ_UGTP01000001.1"/>
</dbReference>
<protein>
    <recommendedName>
        <fullName evidence="4">DNA-binding protein</fullName>
    </recommendedName>
</protein>
<keyword evidence="1" id="KW-0732">Signal</keyword>